<reference evidence="2 3" key="1">
    <citation type="journal article" date="2019" name="Int. J. Syst. Evol. Microbiol.">
        <title>The Global Catalogue of Microorganisms (GCM) 10K type strain sequencing project: providing services to taxonomists for standard genome sequencing and annotation.</title>
        <authorList>
            <consortium name="The Broad Institute Genomics Platform"/>
            <consortium name="The Broad Institute Genome Sequencing Center for Infectious Disease"/>
            <person name="Wu L."/>
            <person name="Ma J."/>
        </authorList>
    </citation>
    <scope>NUCLEOTIDE SEQUENCE [LARGE SCALE GENOMIC DNA]</scope>
    <source>
        <strain evidence="2 3">JCM 14969</strain>
    </source>
</reference>
<feature type="transmembrane region" description="Helical" evidence="1">
    <location>
        <begin position="129"/>
        <end position="147"/>
    </location>
</feature>
<accession>A0ABN2ERH0</accession>
<evidence type="ECO:0000256" key="1">
    <source>
        <dbReference type="SAM" id="Phobius"/>
    </source>
</evidence>
<keyword evidence="3" id="KW-1185">Reference proteome</keyword>
<feature type="transmembrane region" description="Helical" evidence="1">
    <location>
        <begin position="154"/>
        <end position="171"/>
    </location>
</feature>
<proteinExistence type="predicted"/>
<keyword evidence="1" id="KW-1133">Transmembrane helix</keyword>
<name>A0ABN2ERH0_9ACTN</name>
<keyword evidence="1" id="KW-0812">Transmembrane</keyword>
<evidence type="ECO:0000313" key="2">
    <source>
        <dbReference type="EMBL" id="GAA1615461.1"/>
    </source>
</evidence>
<feature type="transmembrane region" description="Helical" evidence="1">
    <location>
        <begin position="183"/>
        <end position="204"/>
    </location>
</feature>
<evidence type="ECO:0000313" key="3">
    <source>
        <dbReference type="Proteomes" id="UP001500393"/>
    </source>
</evidence>
<protein>
    <submittedName>
        <fullName evidence="2">DoxX family membrane protein</fullName>
    </submittedName>
</protein>
<keyword evidence="1" id="KW-0472">Membrane</keyword>
<dbReference type="Proteomes" id="UP001500393">
    <property type="component" value="Unassembled WGS sequence"/>
</dbReference>
<dbReference type="EMBL" id="BAAAOS010000064">
    <property type="protein sequence ID" value="GAA1615461.1"/>
    <property type="molecule type" value="Genomic_DNA"/>
</dbReference>
<gene>
    <name evidence="2" type="ORF">GCM10009789_81910</name>
</gene>
<feature type="transmembrane region" description="Helical" evidence="1">
    <location>
        <begin position="62"/>
        <end position="83"/>
    </location>
</feature>
<sequence>MGTVAPAGTVVGAPRMKVSTSIPEKELTMTILGHRPHHTIDTPVVDTSTTPAGDRSARIGTAAARALAVLRIAFGLTFLWAFVDKVFGLGYATPAGKGWIDGGDPTAGFLGKGATGPFADFYHSLVGDFWVSPLFMVGLAGIGLALTLGIGTRIAAASGALLYLLMWSAVLPPENNPVIDDHILGAITLVVLALVAAGNVWGLGRYWSQTAIVRRFPWLR</sequence>
<comment type="caution">
    <text evidence="2">The sequence shown here is derived from an EMBL/GenBank/DDBJ whole genome shotgun (WGS) entry which is preliminary data.</text>
</comment>
<organism evidence="2 3">
    <name type="scientific">Kribbella sancticallisti</name>
    <dbReference type="NCBI Taxonomy" id="460087"/>
    <lineage>
        <taxon>Bacteria</taxon>
        <taxon>Bacillati</taxon>
        <taxon>Actinomycetota</taxon>
        <taxon>Actinomycetes</taxon>
        <taxon>Propionibacteriales</taxon>
        <taxon>Kribbellaceae</taxon>
        <taxon>Kribbella</taxon>
    </lineage>
</organism>